<gene>
    <name evidence="1" type="ORF">LR394_37360</name>
</gene>
<evidence type="ECO:0000313" key="2">
    <source>
        <dbReference type="Proteomes" id="UP001138997"/>
    </source>
</evidence>
<dbReference type="EMBL" id="JAJOMB010000031">
    <property type="protein sequence ID" value="MCD5316582.1"/>
    <property type="molecule type" value="Genomic_DNA"/>
</dbReference>
<comment type="caution">
    <text evidence="1">The sequence shown here is derived from an EMBL/GenBank/DDBJ whole genome shotgun (WGS) entry which is preliminary data.</text>
</comment>
<dbReference type="RefSeq" id="WP_231449433.1">
    <property type="nucleotide sequence ID" value="NZ_JAJOMB010000031.1"/>
</dbReference>
<dbReference type="Proteomes" id="UP001138997">
    <property type="component" value="Unassembled WGS sequence"/>
</dbReference>
<accession>A0A9X1NK92</accession>
<reference evidence="1" key="1">
    <citation type="submission" date="2021-11" db="EMBL/GenBank/DDBJ databases">
        <title>Streptomyces corallinus and Kineosporia corallina sp. nov., two new coral-derived marine actinobacteria.</title>
        <authorList>
            <person name="Buangrab K."/>
            <person name="Sutthacheep M."/>
            <person name="Yeemin T."/>
            <person name="Harunari E."/>
            <person name="Igarashi Y."/>
            <person name="Sripreechasak P."/>
            <person name="Kanchanasin P."/>
            <person name="Tanasupawat S."/>
            <person name="Phongsopitanun W."/>
        </authorList>
    </citation>
    <scope>NUCLEOTIDE SEQUENCE</scope>
    <source>
        <strain evidence="1">JCM 31032</strain>
    </source>
</reference>
<name>A0A9X1NK92_9ACTN</name>
<organism evidence="1 2">
    <name type="scientific">Kineosporia babensis</name>
    <dbReference type="NCBI Taxonomy" id="499548"/>
    <lineage>
        <taxon>Bacteria</taxon>
        <taxon>Bacillati</taxon>
        <taxon>Actinomycetota</taxon>
        <taxon>Actinomycetes</taxon>
        <taxon>Kineosporiales</taxon>
        <taxon>Kineosporiaceae</taxon>
        <taxon>Kineosporia</taxon>
    </lineage>
</organism>
<proteinExistence type="predicted"/>
<keyword evidence="2" id="KW-1185">Reference proteome</keyword>
<sequence>MPHDLPAAARAITRATVEAVDAARAGDLEAFTRATTDLAACEPEQVRLALGVVVRDLLEHLHPDGLAADDLQDLIRSCVKRVFAWYPQVDVNALVIVITGALGMQEEEEPRYSPANIARHAPLFIAELLSQPRPTLSIQQYLTAAFQQIRTAELHEMP</sequence>
<evidence type="ECO:0000313" key="1">
    <source>
        <dbReference type="EMBL" id="MCD5316582.1"/>
    </source>
</evidence>
<protein>
    <submittedName>
        <fullName evidence="1">Uncharacterized protein</fullName>
    </submittedName>
</protein>
<dbReference type="AlphaFoldDB" id="A0A9X1NK92"/>